<protein>
    <submittedName>
        <fullName evidence="1">Uncharacterized protein</fullName>
    </submittedName>
</protein>
<organism evidence="1 2">
    <name type="scientific">Coniella lustricola</name>
    <dbReference type="NCBI Taxonomy" id="2025994"/>
    <lineage>
        <taxon>Eukaryota</taxon>
        <taxon>Fungi</taxon>
        <taxon>Dikarya</taxon>
        <taxon>Ascomycota</taxon>
        <taxon>Pezizomycotina</taxon>
        <taxon>Sordariomycetes</taxon>
        <taxon>Sordariomycetidae</taxon>
        <taxon>Diaporthales</taxon>
        <taxon>Schizoparmaceae</taxon>
        <taxon>Coniella</taxon>
    </lineage>
</organism>
<dbReference type="EMBL" id="KZ678377">
    <property type="protein sequence ID" value="PSS02383.1"/>
    <property type="molecule type" value="Genomic_DNA"/>
</dbReference>
<proteinExistence type="predicted"/>
<dbReference type="AlphaFoldDB" id="A0A2T3AL43"/>
<gene>
    <name evidence="1" type="ORF">BD289DRAFT_237161</name>
</gene>
<keyword evidence="2" id="KW-1185">Reference proteome</keyword>
<dbReference type="InParanoid" id="A0A2T3AL43"/>
<evidence type="ECO:0000313" key="1">
    <source>
        <dbReference type="EMBL" id="PSS02383.1"/>
    </source>
</evidence>
<reference evidence="1 2" key="1">
    <citation type="journal article" date="2018" name="Mycol. Prog.">
        <title>Coniella lustricola, a new species from submerged detritus.</title>
        <authorList>
            <person name="Raudabaugh D.B."/>
            <person name="Iturriaga T."/>
            <person name="Carver A."/>
            <person name="Mondo S."/>
            <person name="Pangilinan J."/>
            <person name="Lipzen A."/>
            <person name="He G."/>
            <person name="Amirebrahimi M."/>
            <person name="Grigoriev I.V."/>
            <person name="Miller A.N."/>
        </authorList>
    </citation>
    <scope>NUCLEOTIDE SEQUENCE [LARGE SCALE GENOMIC DNA]</scope>
    <source>
        <strain evidence="1 2">B22-T-1</strain>
    </source>
</reference>
<accession>A0A2T3AL43</accession>
<name>A0A2T3AL43_9PEZI</name>
<sequence length="162" mass="18029">MAVLVIAEATVWHNIKPPAGWCAEGEGRRQENFDTAHCTGAGLRGRKQAVDAMQCGARMRGRSVALRCSGVLGRAHVLLLGGGLLARDPLGCVINLQQNAEEEQRKEEKSVHQEVRLRPQHGVRSSCIFRRSLRFRSSTHPIDCVTQTQRDETDETVRKHPD</sequence>
<dbReference type="Proteomes" id="UP000241462">
    <property type="component" value="Unassembled WGS sequence"/>
</dbReference>
<evidence type="ECO:0000313" key="2">
    <source>
        <dbReference type="Proteomes" id="UP000241462"/>
    </source>
</evidence>